<keyword evidence="9" id="KW-1185">Reference proteome</keyword>
<dbReference type="PANTHER" id="PTHR33398">
    <property type="entry name" value="30S RIBOSOMAL PROTEIN S20"/>
    <property type="match status" value="1"/>
</dbReference>
<keyword evidence="3" id="KW-0694">RNA-binding</keyword>
<keyword evidence="5" id="KW-0687">Ribonucleoprotein</keyword>
<dbReference type="Gene3D" id="1.20.58.110">
    <property type="entry name" value="Ribosomal protein S20"/>
    <property type="match status" value="1"/>
</dbReference>
<evidence type="ECO:0000256" key="3">
    <source>
        <dbReference type="ARBA" id="ARBA00022884"/>
    </source>
</evidence>
<organism evidence="8 9">
    <name type="scientific">Liquorilactobacillus vini DSM 20605</name>
    <dbReference type="NCBI Taxonomy" id="1133569"/>
    <lineage>
        <taxon>Bacteria</taxon>
        <taxon>Bacillati</taxon>
        <taxon>Bacillota</taxon>
        <taxon>Bacilli</taxon>
        <taxon>Lactobacillales</taxon>
        <taxon>Lactobacillaceae</taxon>
        <taxon>Liquorilactobacillus</taxon>
    </lineage>
</organism>
<name>A0A0R2BVB4_9LACO</name>
<evidence type="ECO:0000313" key="9">
    <source>
        <dbReference type="Proteomes" id="UP000051576"/>
    </source>
</evidence>
<dbReference type="GO" id="GO:0003735">
    <property type="term" value="F:structural constituent of ribosome"/>
    <property type="evidence" value="ECO:0007669"/>
    <property type="project" value="InterPro"/>
</dbReference>
<dbReference type="GO" id="GO:0015935">
    <property type="term" value="C:small ribosomal subunit"/>
    <property type="evidence" value="ECO:0007669"/>
    <property type="project" value="TreeGrafter"/>
</dbReference>
<dbReference type="Pfam" id="PF01649">
    <property type="entry name" value="Ribosomal_S20p"/>
    <property type="match status" value="1"/>
</dbReference>
<dbReference type="PATRIC" id="fig|1133569.4.peg.325"/>
<evidence type="ECO:0000256" key="1">
    <source>
        <dbReference type="ARBA" id="ARBA00007634"/>
    </source>
</evidence>
<keyword evidence="4" id="KW-0689">Ribosomal protein</keyword>
<protein>
    <recommendedName>
        <fullName evidence="6">Small ribosomal subunit protein bS20</fullName>
    </recommendedName>
    <alternativeName>
        <fullName evidence="7">30S ribosomal protein S20</fullName>
    </alternativeName>
</protein>
<dbReference type="GO" id="GO:0005829">
    <property type="term" value="C:cytosol"/>
    <property type="evidence" value="ECO:0007669"/>
    <property type="project" value="TreeGrafter"/>
</dbReference>
<evidence type="ECO:0000256" key="5">
    <source>
        <dbReference type="ARBA" id="ARBA00023274"/>
    </source>
</evidence>
<dbReference type="GO" id="GO:0006412">
    <property type="term" value="P:translation"/>
    <property type="evidence" value="ECO:0007669"/>
    <property type="project" value="InterPro"/>
</dbReference>
<dbReference type="InterPro" id="IPR036510">
    <property type="entry name" value="Ribosomal_bS20_sf"/>
</dbReference>
<evidence type="ECO:0000256" key="7">
    <source>
        <dbReference type="ARBA" id="ARBA00035343"/>
    </source>
</evidence>
<comment type="similarity">
    <text evidence="1">Belongs to the bacterial ribosomal protein bS20 family.</text>
</comment>
<dbReference type="NCBIfam" id="TIGR00029">
    <property type="entry name" value="S20"/>
    <property type="match status" value="1"/>
</dbReference>
<evidence type="ECO:0000256" key="2">
    <source>
        <dbReference type="ARBA" id="ARBA00022730"/>
    </source>
</evidence>
<reference evidence="8 9" key="1">
    <citation type="journal article" date="2015" name="Genome Announc.">
        <title>Expanding the biotechnology potential of lactobacilli through comparative genomics of 213 strains and associated genera.</title>
        <authorList>
            <person name="Sun Z."/>
            <person name="Harris H.M."/>
            <person name="McCann A."/>
            <person name="Guo C."/>
            <person name="Argimon S."/>
            <person name="Zhang W."/>
            <person name="Yang X."/>
            <person name="Jeffery I.B."/>
            <person name="Cooney J.C."/>
            <person name="Kagawa T.F."/>
            <person name="Liu W."/>
            <person name="Song Y."/>
            <person name="Salvetti E."/>
            <person name="Wrobel A."/>
            <person name="Rasinkangas P."/>
            <person name="Parkhill J."/>
            <person name="Rea M.C."/>
            <person name="O'Sullivan O."/>
            <person name="Ritari J."/>
            <person name="Douillard F.P."/>
            <person name="Paul Ross R."/>
            <person name="Yang R."/>
            <person name="Briner A.E."/>
            <person name="Felis G.E."/>
            <person name="de Vos W.M."/>
            <person name="Barrangou R."/>
            <person name="Klaenhammer T.R."/>
            <person name="Caufield P.W."/>
            <person name="Cui Y."/>
            <person name="Zhang H."/>
            <person name="O'Toole P.W."/>
        </authorList>
    </citation>
    <scope>NUCLEOTIDE SEQUENCE [LARGE SCALE GENOMIC DNA]</scope>
    <source>
        <strain evidence="8 9">DSM 20605</strain>
    </source>
</reference>
<dbReference type="EMBL" id="AYYX01000124">
    <property type="protein sequence ID" value="KRM83018.1"/>
    <property type="molecule type" value="Genomic_DNA"/>
</dbReference>
<sequence length="74" mass="8016">MGTNKKANAKNSAQLSAMRTAIKKFETAKTANAENVEDLYRQAVSAIDKAKSRGLIKPNNAARNKSRLAARLAK</sequence>
<dbReference type="SUPFAM" id="SSF46992">
    <property type="entry name" value="Ribosomal protein S20"/>
    <property type="match status" value="1"/>
</dbReference>
<dbReference type="AlphaFoldDB" id="A0A0R2BVB4"/>
<proteinExistence type="inferred from homology"/>
<evidence type="ECO:0000313" key="8">
    <source>
        <dbReference type="EMBL" id="KRM83018.1"/>
    </source>
</evidence>
<evidence type="ECO:0000256" key="4">
    <source>
        <dbReference type="ARBA" id="ARBA00022980"/>
    </source>
</evidence>
<dbReference type="GO" id="GO:0070181">
    <property type="term" value="F:small ribosomal subunit rRNA binding"/>
    <property type="evidence" value="ECO:0007669"/>
    <property type="project" value="TreeGrafter"/>
</dbReference>
<evidence type="ECO:0000256" key="6">
    <source>
        <dbReference type="ARBA" id="ARBA00035136"/>
    </source>
</evidence>
<gene>
    <name evidence="8" type="ORF">FD21_GL000307</name>
</gene>
<accession>A0A0R2BVB4</accession>
<dbReference type="STRING" id="1133569.FD21_GL000307"/>
<dbReference type="Proteomes" id="UP000051576">
    <property type="component" value="Unassembled WGS sequence"/>
</dbReference>
<dbReference type="InterPro" id="IPR002583">
    <property type="entry name" value="Ribosomal_bS20"/>
</dbReference>
<comment type="caution">
    <text evidence="8">The sequence shown here is derived from an EMBL/GenBank/DDBJ whole genome shotgun (WGS) entry which is preliminary data.</text>
</comment>
<dbReference type="eggNOG" id="COG0268">
    <property type="taxonomic scope" value="Bacteria"/>
</dbReference>
<dbReference type="PANTHER" id="PTHR33398:SF1">
    <property type="entry name" value="SMALL RIBOSOMAL SUBUNIT PROTEIN BS20C"/>
    <property type="match status" value="1"/>
</dbReference>
<keyword evidence="2" id="KW-0699">rRNA-binding</keyword>